<accession>A0ACD1AHF8</accession>
<gene>
    <name evidence="1" type="ORF">FRZ06_09560</name>
</gene>
<name>A0ACD1AHF8_9FIRM</name>
<proteinExistence type="predicted"/>
<dbReference type="EMBL" id="CP042469">
    <property type="protein sequence ID" value="QOX65887.1"/>
    <property type="molecule type" value="Genomic_DNA"/>
</dbReference>
<evidence type="ECO:0000313" key="1">
    <source>
        <dbReference type="EMBL" id="QOX65887.1"/>
    </source>
</evidence>
<evidence type="ECO:0000313" key="2">
    <source>
        <dbReference type="Proteomes" id="UP000594014"/>
    </source>
</evidence>
<sequence length="495" mass="54285">MGIEIPRIMIAAAGSGSGKTTVVCGLLQAFLNRGVSLASFKCGPDYIDPMFHTEALGVKSRNLDLFFCHEEMVKYLLCKNAEGADLALMEGVMGYYDGLAGKSTDASSYDLAVKTGTPVTLIVDCKGMSVSIAALIKGFLEFRQNHQIKGVVLNRLAPMLYGDVKEIIEKELGIEVFGYLPVMTDCSLESRHLGLVTAKEIGNLKEILSRLAEQMEQTINLDRILTLAREAPQISWKELPDSRGVSPANWGAYPASRGDILARQSPFAGLEAPSMIEASVRIAVAQDKAFCFYYQDNLELLQELGAEIVPFSPLEDPRLPQGISGLILGGGYPELYLEKLSCNKSMLADIKEAIGNGLPCIAECGGFMYLHEMVKGTDGNSYPLAGVIAGESYPTEKLTRFGYITLTAAEDNLLCIKGRQIRGHEFHYWDSTNTGAGMHAEKPLRKTAWDCVITEGNLWAGYPHIHFYSNPEAAVRFIKASRDTSLKQWDRVLKD</sequence>
<keyword evidence="2" id="KW-1185">Reference proteome</keyword>
<protein>
    <submittedName>
        <fullName evidence="1">Cobyrinate a,c-diamide synthase</fullName>
    </submittedName>
</protein>
<organism evidence="1 2">
    <name type="scientific">Anoxybacterium hadale</name>
    <dbReference type="NCBI Taxonomy" id="3408580"/>
    <lineage>
        <taxon>Bacteria</taxon>
        <taxon>Bacillati</taxon>
        <taxon>Bacillota</taxon>
        <taxon>Clostridia</taxon>
        <taxon>Peptostreptococcales</taxon>
        <taxon>Anaerovoracaceae</taxon>
        <taxon>Anoxybacterium</taxon>
    </lineage>
</organism>
<reference evidence="1" key="1">
    <citation type="submission" date="2019-08" db="EMBL/GenBank/DDBJ databases">
        <title>Genome sequence of Clostridiales bacterium MT110.</title>
        <authorList>
            <person name="Cao J."/>
        </authorList>
    </citation>
    <scope>NUCLEOTIDE SEQUENCE</scope>
    <source>
        <strain evidence="1">MT110</strain>
    </source>
</reference>
<dbReference type="Proteomes" id="UP000594014">
    <property type="component" value="Chromosome"/>
</dbReference>